<accession>A0ABW5ZA46</accession>
<dbReference type="PROSITE" id="PS00893">
    <property type="entry name" value="NUDIX_BOX"/>
    <property type="match status" value="1"/>
</dbReference>
<dbReference type="SUPFAM" id="SSF55811">
    <property type="entry name" value="Nudix"/>
    <property type="match status" value="1"/>
</dbReference>
<name>A0ABW5ZA46_9FLAO</name>
<dbReference type="EMBL" id="JBHUOL010000021">
    <property type="protein sequence ID" value="MFD2909754.1"/>
    <property type="molecule type" value="Genomic_DNA"/>
</dbReference>
<dbReference type="Gene3D" id="3.90.79.10">
    <property type="entry name" value="Nucleoside Triphosphate Pyrophosphohydrolase"/>
    <property type="match status" value="1"/>
</dbReference>
<gene>
    <name evidence="3" type="ORF">ACFSX9_13535</name>
</gene>
<keyword evidence="4" id="KW-1185">Reference proteome</keyword>
<comment type="caution">
    <text evidence="3">The sequence shown here is derived from an EMBL/GenBank/DDBJ whole genome shotgun (WGS) entry which is preliminary data.</text>
</comment>
<dbReference type="PROSITE" id="PS51462">
    <property type="entry name" value="NUDIX"/>
    <property type="match status" value="1"/>
</dbReference>
<dbReference type="PANTHER" id="PTHR21340:SF0">
    <property type="entry name" value="BIS(5'-NUCLEOSYL)-TETRAPHOSPHATASE [ASYMMETRICAL]"/>
    <property type="match status" value="1"/>
</dbReference>
<dbReference type="PANTHER" id="PTHR21340">
    <property type="entry name" value="DIADENOSINE 5,5-P1,P4-TETRAPHOSPHATE PYROPHOSPHOHYDROLASE MUTT"/>
    <property type="match status" value="1"/>
</dbReference>
<dbReference type="Proteomes" id="UP001597549">
    <property type="component" value="Unassembled WGS sequence"/>
</dbReference>
<dbReference type="InterPro" id="IPR020084">
    <property type="entry name" value="NUDIX_hydrolase_CS"/>
</dbReference>
<evidence type="ECO:0000256" key="1">
    <source>
        <dbReference type="ARBA" id="ARBA00022801"/>
    </source>
</evidence>
<dbReference type="Pfam" id="PF00293">
    <property type="entry name" value="NUDIX"/>
    <property type="match status" value="1"/>
</dbReference>
<dbReference type="InterPro" id="IPR051325">
    <property type="entry name" value="Nudix_hydrolase_domain"/>
</dbReference>
<feature type="domain" description="Nudix hydrolase" evidence="2">
    <location>
        <begin position="1"/>
        <end position="142"/>
    </location>
</feature>
<proteinExistence type="predicted"/>
<evidence type="ECO:0000259" key="2">
    <source>
        <dbReference type="PROSITE" id="PS51462"/>
    </source>
</evidence>
<organism evidence="3 4">
    <name type="scientific">Flavobacterium ardleyense</name>
    <dbReference type="NCBI Taxonomy" id="2038737"/>
    <lineage>
        <taxon>Bacteria</taxon>
        <taxon>Pseudomonadati</taxon>
        <taxon>Bacteroidota</taxon>
        <taxon>Flavobacteriia</taxon>
        <taxon>Flavobacteriales</taxon>
        <taxon>Flavobacteriaceae</taxon>
        <taxon>Flavobacterium</taxon>
    </lineage>
</organism>
<protein>
    <submittedName>
        <fullName evidence="3">NUDIX domain-containing protein</fullName>
    </submittedName>
</protein>
<keyword evidence="1" id="KW-0378">Hydrolase</keyword>
<evidence type="ECO:0000313" key="4">
    <source>
        <dbReference type="Proteomes" id="UP001597549"/>
    </source>
</evidence>
<dbReference type="RefSeq" id="WP_379808568.1">
    <property type="nucleotide sequence ID" value="NZ_JBHUOL010000021.1"/>
</dbReference>
<dbReference type="InterPro" id="IPR000086">
    <property type="entry name" value="NUDIX_hydrolase_dom"/>
</dbReference>
<sequence length="428" mass="50694">MLISSGLAIFINDKILLVKPKGLEEGFYSIPKGLVEKNESILDAAIRETYEETGVLISETQIDKTPHICNYLSNTGKITKRVYYFVVKIESSELIKTGKIDFSEIDNYDLYDRQKAEKVIYWKMLSILNHLSPSKFSPKELLLLEQLKIVKKVKHPVYPIFLYNYTDKCKQFHFWNDTTLWCRGLVLDTNGNIIARPFKKFFEEHQLYDEFKPSQYKAKIYEKIDGALGIMFFYKGKLIFCNRQSFKSRQAVVASEIFYKKHAKQLDTLTQHNRTYLFEIVYPNNRFVVNYGIEEDLYLLGIMENSTGRKSKEQTSFKTPQLKTKNAIFDKKNEGSVIHFEDDFKLKIKTDSFKKRYLEIEQIKTNISKNTTYLKNNANRENWNVDYNKLYNIFLRKYLLLYLQYYKEDNNSEQKNIKKITFRKVFPG</sequence>
<reference evidence="4" key="1">
    <citation type="journal article" date="2019" name="Int. J. Syst. Evol. Microbiol.">
        <title>The Global Catalogue of Microorganisms (GCM) 10K type strain sequencing project: providing services to taxonomists for standard genome sequencing and annotation.</title>
        <authorList>
            <consortium name="The Broad Institute Genomics Platform"/>
            <consortium name="The Broad Institute Genome Sequencing Center for Infectious Disease"/>
            <person name="Wu L."/>
            <person name="Ma J."/>
        </authorList>
    </citation>
    <scope>NUCLEOTIDE SEQUENCE [LARGE SCALE GENOMIC DNA]</scope>
    <source>
        <strain evidence="4">KCTC 52644</strain>
    </source>
</reference>
<evidence type="ECO:0000313" key="3">
    <source>
        <dbReference type="EMBL" id="MFD2909754.1"/>
    </source>
</evidence>
<dbReference type="CDD" id="cd02883">
    <property type="entry name" value="NUDIX_Hydrolase"/>
    <property type="match status" value="1"/>
</dbReference>
<dbReference type="InterPro" id="IPR015797">
    <property type="entry name" value="NUDIX_hydrolase-like_dom_sf"/>
</dbReference>